<organism evidence="2">
    <name type="scientific">Arion vulgaris</name>
    <dbReference type="NCBI Taxonomy" id="1028688"/>
    <lineage>
        <taxon>Eukaryota</taxon>
        <taxon>Metazoa</taxon>
        <taxon>Spiralia</taxon>
        <taxon>Lophotrochozoa</taxon>
        <taxon>Mollusca</taxon>
        <taxon>Gastropoda</taxon>
        <taxon>Heterobranchia</taxon>
        <taxon>Euthyneura</taxon>
        <taxon>Panpulmonata</taxon>
        <taxon>Eupulmonata</taxon>
        <taxon>Stylommatophora</taxon>
        <taxon>Helicina</taxon>
        <taxon>Arionoidea</taxon>
        <taxon>Arionidae</taxon>
        <taxon>Arion</taxon>
    </lineage>
</organism>
<reference evidence="2" key="1">
    <citation type="submission" date="2014-12" db="EMBL/GenBank/DDBJ databases">
        <title>Insight into the proteome of Arion vulgaris.</title>
        <authorList>
            <person name="Aradska J."/>
            <person name="Bulat T."/>
            <person name="Smidak R."/>
            <person name="Sarate P."/>
            <person name="Gangsoo J."/>
            <person name="Sialana F."/>
            <person name="Bilban M."/>
            <person name="Lubec G."/>
        </authorList>
    </citation>
    <scope>NUCLEOTIDE SEQUENCE</scope>
    <source>
        <tissue evidence="2">Skin</tissue>
    </source>
</reference>
<evidence type="ECO:0000313" key="3">
    <source>
        <dbReference type="EMBL" id="CEK87025.1"/>
    </source>
</evidence>
<evidence type="ECO:0000313" key="2">
    <source>
        <dbReference type="EMBL" id="CEK87023.1"/>
    </source>
</evidence>
<proteinExistence type="predicted"/>
<protein>
    <submittedName>
        <fullName evidence="2">Uncharacterized protein</fullName>
    </submittedName>
</protein>
<accession>A0A0B7B1X7</accession>
<evidence type="ECO:0000313" key="1">
    <source>
        <dbReference type="EMBL" id="CEK87022.1"/>
    </source>
</evidence>
<sequence length="77" mass="8825">MTPSLKCKKVTMNSKKNCTTQSCSQQYAISVKSGRLHQTKKKLVMIDIKCAECWEYQGKTDLGMKTSVKKKLEQHEQ</sequence>
<gene>
    <name evidence="2" type="primary">ORF156919</name>
    <name evidence="1" type="synonym">ORF156908</name>
    <name evidence="3" type="synonym">ORF156932</name>
</gene>
<dbReference type="EMBL" id="HACG01040158">
    <property type="protein sequence ID" value="CEK87023.1"/>
    <property type="molecule type" value="Transcribed_RNA"/>
</dbReference>
<dbReference type="EMBL" id="HACG01040160">
    <property type="protein sequence ID" value="CEK87025.1"/>
    <property type="molecule type" value="Transcribed_RNA"/>
</dbReference>
<dbReference type="EMBL" id="HACG01040157">
    <property type="protein sequence ID" value="CEK87022.1"/>
    <property type="molecule type" value="Transcribed_RNA"/>
</dbReference>
<name>A0A0B7B1X7_9EUPU</name>
<dbReference type="AlphaFoldDB" id="A0A0B7B1X7"/>